<dbReference type="PANTHER" id="PTHR24305">
    <property type="entry name" value="CYTOCHROME P450"/>
    <property type="match status" value="1"/>
</dbReference>
<dbReference type="InterPro" id="IPR001128">
    <property type="entry name" value="Cyt_P450"/>
</dbReference>
<dbReference type="GO" id="GO:0016705">
    <property type="term" value="F:oxidoreductase activity, acting on paired donors, with incorporation or reduction of molecular oxygen"/>
    <property type="evidence" value="ECO:0007669"/>
    <property type="project" value="InterPro"/>
</dbReference>
<evidence type="ECO:0000313" key="7">
    <source>
        <dbReference type="EMBL" id="KAK6525367.1"/>
    </source>
</evidence>
<evidence type="ECO:0000256" key="4">
    <source>
        <dbReference type="ARBA" id="ARBA00023002"/>
    </source>
</evidence>
<keyword evidence="6" id="KW-0349">Heme</keyword>
<protein>
    <recommendedName>
        <fullName evidence="9">Cytochrome P450</fullName>
    </recommendedName>
</protein>
<gene>
    <name evidence="7" type="ORF">TWF694_005506</name>
</gene>
<dbReference type="SUPFAM" id="SSF48264">
    <property type="entry name" value="Cytochrome P450"/>
    <property type="match status" value="1"/>
</dbReference>
<comment type="similarity">
    <text evidence="2">Belongs to the cytochrome P450 family.</text>
</comment>
<dbReference type="PRINTS" id="PR00465">
    <property type="entry name" value="EP450IV"/>
</dbReference>
<dbReference type="InterPro" id="IPR002403">
    <property type="entry name" value="Cyt_P450_E_grp-IV"/>
</dbReference>
<dbReference type="PANTHER" id="PTHR24305:SF96">
    <property type="entry name" value="CYTOCHROME P450 MONOOXYGENASE STCB-RELATED"/>
    <property type="match status" value="1"/>
</dbReference>
<comment type="cofactor">
    <cofactor evidence="1 6">
        <name>heme</name>
        <dbReference type="ChEBI" id="CHEBI:30413"/>
    </cofactor>
</comment>
<evidence type="ECO:0000256" key="3">
    <source>
        <dbReference type="ARBA" id="ARBA00022723"/>
    </source>
</evidence>
<dbReference type="GO" id="GO:0004497">
    <property type="term" value="F:monooxygenase activity"/>
    <property type="evidence" value="ECO:0007669"/>
    <property type="project" value="InterPro"/>
</dbReference>
<sequence length="416" mass="46810">MLIHSPQDIYPKGEWFRRATLGMENIVTVIDHEKYKKRRKAFGNLFSNSCIGILEPVVRKHVNMCIQKIKRGLDKGEIVDVLPWIHYLATDTIAEVSFGNSFGILENEKKTSIAHDMSTWVVLGALQGFFPIIGWFKWMATYVPHPGLKRLLNSEYRVKEYIQKAMEDIRNEITNCKDGKTRPTVFSKVLNDTRGSEIKNLETIEEIKNDAFIIAVAGSDSAGTTGTYAIWAIIRNPGVRQKLDAELTTLGLGDNNHHNPSITNEKLRQLPYLELIMQEALRMFGSTQYGLPRTVPGGNGGRQLGPYFLPAGTTVSAPPYTIQRNPDLFPEPHTFKPERWLHATDDMKSASLAFGGASRRCLGEHLAMMELRLLIALFFISCPKVGLADSCTDESMEFDPLVLITPKGHKCELKLY</sequence>
<keyword evidence="5 6" id="KW-0408">Iron</keyword>
<evidence type="ECO:0000256" key="5">
    <source>
        <dbReference type="ARBA" id="ARBA00023004"/>
    </source>
</evidence>
<comment type="caution">
    <text evidence="7">The sequence shown here is derived from an EMBL/GenBank/DDBJ whole genome shotgun (WGS) entry which is preliminary data.</text>
</comment>
<dbReference type="InterPro" id="IPR050121">
    <property type="entry name" value="Cytochrome_P450_monoxygenase"/>
</dbReference>
<dbReference type="EMBL" id="JAVHJO010000017">
    <property type="protein sequence ID" value="KAK6525367.1"/>
    <property type="molecule type" value="Genomic_DNA"/>
</dbReference>
<dbReference type="Proteomes" id="UP001365542">
    <property type="component" value="Unassembled WGS sequence"/>
</dbReference>
<keyword evidence="8" id="KW-1185">Reference proteome</keyword>
<dbReference type="PRINTS" id="PR00385">
    <property type="entry name" value="P450"/>
</dbReference>
<accession>A0AAV9WTA8</accession>
<dbReference type="InterPro" id="IPR036396">
    <property type="entry name" value="Cyt_P450_sf"/>
</dbReference>
<evidence type="ECO:0000256" key="1">
    <source>
        <dbReference type="ARBA" id="ARBA00001971"/>
    </source>
</evidence>
<dbReference type="AlphaFoldDB" id="A0AAV9WTA8"/>
<evidence type="ECO:0000256" key="2">
    <source>
        <dbReference type="ARBA" id="ARBA00010617"/>
    </source>
</evidence>
<dbReference type="GO" id="GO:0020037">
    <property type="term" value="F:heme binding"/>
    <property type="evidence" value="ECO:0007669"/>
    <property type="project" value="InterPro"/>
</dbReference>
<reference evidence="7 8" key="1">
    <citation type="submission" date="2019-10" db="EMBL/GenBank/DDBJ databases">
        <authorList>
            <person name="Palmer J.M."/>
        </authorList>
    </citation>
    <scope>NUCLEOTIDE SEQUENCE [LARGE SCALE GENOMIC DNA]</scope>
    <source>
        <strain evidence="7 8">TWF694</strain>
    </source>
</reference>
<proteinExistence type="inferred from homology"/>
<evidence type="ECO:0008006" key="9">
    <source>
        <dbReference type="Google" id="ProtNLM"/>
    </source>
</evidence>
<keyword evidence="4" id="KW-0560">Oxidoreductase</keyword>
<name>A0AAV9WTA8_9PEZI</name>
<feature type="binding site" description="axial binding residue" evidence="6">
    <location>
        <position position="361"/>
    </location>
    <ligand>
        <name>heme</name>
        <dbReference type="ChEBI" id="CHEBI:30413"/>
    </ligand>
    <ligandPart>
        <name>Fe</name>
        <dbReference type="ChEBI" id="CHEBI:18248"/>
    </ligandPart>
</feature>
<dbReference type="GO" id="GO:0005506">
    <property type="term" value="F:iron ion binding"/>
    <property type="evidence" value="ECO:0007669"/>
    <property type="project" value="InterPro"/>
</dbReference>
<dbReference type="Gene3D" id="1.10.630.10">
    <property type="entry name" value="Cytochrome P450"/>
    <property type="match status" value="1"/>
</dbReference>
<evidence type="ECO:0000313" key="8">
    <source>
        <dbReference type="Proteomes" id="UP001365542"/>
    </source>
</evidence>
<dbReference type="Pfam" id="PF00067">
    <property type="entry name" value="p450"/>
    <property type="match status" value="1"/>
</dbReference>
<keyword evidence="3 6" id="KW-0479">Metal-binding</keyword>
<evidence type="ECO:0000256" key="6">
    <source>
        <dbReference type="PIRSR" id="PIRSR602403-1"/>
    </source>
</evidence>
<organism evidence="7 8">
    <name type="scientific">Orbilia ellipsospora</name>
    <dbReference type="NCBI Taxonomy" id="2528407"/>
    <lineage>
        <taxon>Eukaryota</taxon>
        <taxon>Fungi</taxon>
        <taxon>Dikarya</taxon>
        <taxon>Ascomycota</taxon>
        <taxon>Pezizomycotina</taxon>
        <taxon>Orbiliomycetes</taxon>
        <taxon>Orbiliales</taxon>
        <taxon>Orbiliaceae</taxon>
        <taxon>Orbilia</taxon>
    </lineage>
</organism>